<dbReference type="Proteomes" id="UP000054007">
    <property type="component" value="Unassembled WGS sequence"/>
</dbReference>
<proteinExistence type="predicted"/>
<evidence type="ECO:0000313" key="3">
    <source>
        <dbReference type="Proteomes" id="UP000054007"/>
    </source>
</evidence>
<evidence type="ECO:0000313" key="2">
    <source>
        <dbReference type="EMBL" id="KIY72267.1"/>
    </source>
</evidence>
<dbReference type="EMBL" id="KN880445">
    <property type="protein sequence ID" value="KIY72267.1"/>
    <property type="molecule type" value="Genomic_DNA"/>
</dbReference>
<name>A0A0D7BPC8_9AGAR</name>
<gene>
    <name evidence="2" type="ORF">CYLTODRAFT_450008</name>
</gene>
<accession>A0A0D7BPC8</accession>
<evidence type="ECO:0000256" key="1">
    <source>
        <dbReference type="SAM" id="MobiDB-lite"/>
    </source>
</evidence>
<protein>
    <submittedName>
        <fullName evidence="2">Uncharacterized protein</fullName>
    </submittedName>
</protein>
<keyword evidence="3" id="KW-1185">Reference proteome</keyword>
<reference evidence="2 3" key="1">
    <citation type="journal article" date="2015" name="Fungal Genet. Biol.">
        <title>Evolution of novel wood decay mechanisms in Agaricales revealed by the genome sequences of Fistulina hepatica and Cylindrobasidium torrendii.</title>
        <authorList>
            <person name="Floudas D."/>
            <person name="Held B.W."/>
            <person name="Riley R."/>
            <person name="Nagy L.G."/>
            <person name="Koehler G."/>
            <person name="Ransdell A.S."/>
            <person name="Younus H."/>
            <person name="Chow J."/>
            <person name="Chiniquy J."/>
            <person name="Lipzen A."/>
            <person name="Tritt A."/>
            <person name="Sun H."/>
            <person name="Haridas S."/>
            <person name="LaButti K."/>
            <person name="Ohm R.A."/>
            <person name="Kues U."/>
            <person name="Blanchette R.A."/>
            <person name="Grigoriev I.V."/>
            <person name="Minto R.E."/>
            <person name="Hibbett D.S."/>
        </authorList>
    </citation>
    <scope>NUCLEOTIDE SEQUENCE [LARGE SCALE GENOMIC DNA]</scope>
    <source>
        <strain evidence="2 3">FP15055 ss-10</strain>
    </source>
</reference>
<organism evidence="2 3">
    <name type="scientific">Cylindrobasidium torrendii FP15055 ss-10</name>
    <dbReference type="NCBI Taxonomy" id="1314674"/>
    <lineage>
        <taxon>Eukaryota</taxon>
        <taxon>Fungi</taxon>
        <taxon>Dikarya</taxon>
        <taxon>Basidiomycota</taxon>
        <taxon>Agaricomycotina</taxon>
        <taxon>Agaricomycetes</taxon>
        <taxon>Agaricomycetidae</taxon>
        <taxon>Agaricales</taxon>
        <taxon>Marasmiineae</taxon>
        <taxon>Physalacriaceae</taxon>
        <taxon>Cylindrobasidium</taxon>
    </lineage>
</organism>
<sequence>MASSSQEEVEDWRHLFEIVDGAVVPVPLYRVPGKRPSCIVTKNIRTISPQCGLAGAHPEYRFDIFDARNICHPLAFYALISGEYISTEYVPWDVMPSWEEVYEEHGCGCQSEWEFPEGELHKDLINWWFSTWCSHRRAAVACVKSLEFNNQLRDSNKKKKEAKKGAVQSVAEMLRAAQQYAQEALSDLAESNKRKATEELATDTEHRAKKAKTDSDSTPGDAEAQLESPLLFSELPPFDLPPFDPTYGGSYEPTSPLPLDVSKCPSKCLKYQTARCPCTGRFRKPKPPSPIEVSPQPADKPKVAAAPLDLSSLSKQTELLYALRGGEVACIRVPIAFAEGEANDCACENDVSKDQPRRPVYGALEPQFPAPDTNCNAMDVDAPKSTVVRRDPEAINPSVALRCWMGHKKWEAEKMSVGYYQQLMDMVPDWPDYIGSAKYAPPIWREYRSAKLDPRQEGCHPLRECIYAYDEDVDMSGRERTVGVAEVKMDSCYKVKMSYTTVF</sequence>
<dbReference type="AlphaFoldDB" id="A0A0D7BPC8"/>
<feature type="compositionally biased region" description="Basic and acidic residues" evidence="1">
    <location>
        <begin position="191"/>
        <end position="215"/>
    </location>
</feature>
<feature type="region of interest" description="Disordered" evidence="1">
    <location>
        <begin position="191"/>
        <end position="224"/>
    </location>
</feature>